<sequence>MNTNTQTTQKTDCEQHYARHISRNKTSTPKLSETFHERKNHLAKEAHAHCTINETVKDTEQRQSVQRRTYAHQYEKESAKQTKM</sequence>
<dbReference type="Proteomes" id="UP000789901">
    <property type="component" value="Unassembled WGS sequence"/>
</dbReference>
<feature type="compositionally biased region" description="Basic and acidic residues" evidence="1">
    <location>
        <begin position="73"/>
        <end position="84"/>
    </location>
</feature>
<protein>
    <submittedName>
        <fullName evidence="2">32232_t:CDS:1</fullName>
    </submittedName>
</protein>
<name>A0ABN7VKM8_GIGMA</name>
<dbReference type="EMBL" id="CAJVQB010016799">
    <property type="protein sequence ID" value="CAG8781507.1"/>
    <property type="molecule type" value="Genomic_DNA"/>
</dbReference>
<keyword evidence="3" id="KW-1185">Reference proteome</keyword>
<proteinExistence type="predicted"/>
<evidence type="ECO:0000313" key="2">
    <source>
        <dbReference type="EMBL" id="CAG8781507.1"/>
    </source>
</evidence>
<gene>
    <name evidence="2" type="ORF">GMARGA_LOCUS19785</name>
</gene>
<comment type="caution">
    <text evidence="2">The sequence shown here is derived from an EMBL/GenBank/DDBJ whole genome shotgun (WGS) entry which is preliminary data.</text>
</comment>
<reference evidence="2 3" key="1">
    <citation type="submission" date="2021-06" db="EMBL/GenBank/DDBJ databases">
        <authorList>
            <person name="Kallberg Y."/>
            <person name="Tangrot J."/>
            <person name="Rosling A."/>
        </authorList>
    </citation>
    <scope>NUCLEOTIDE SEQUENCE [LARGE SCALE GENOMIC DNA]</scope>
    <source>
        <strain evidence="2 3">120-4 pot B 10/14</strain>
    </source>
</reference>
<accession>A0ABN7VKM8</accession>
<organism evidence="2 3">
    <name type="scientific">Gigaspora margarita</name>
    <dbReference type="NCBI Taxonomy" id="4874"/>
    <lineage>
        <taxon>Eukaryota</taxon>
        <taxon>Fungi</taxon>
        <taxon>Fungi incertae sedis</taxon>
        <taxon>Mucoromycota</taxon>
        <taxon>Glomeromycotina</taxon>
        <taxon>Glomeromycetes</taxon>
        <taxon>Diversisporales</taxon>
        <taxon>Gigasporaceae</taxon>
        <taxon>Gigaspora</taxon>
    </lineage>
</organism>
<evidence type="ECO:0000313" key="3">
    <source>
        <dbReference type="Proteomes" id="UP000789901"/>
    </source>
</evidence>
<feature type="region of interest" description="Disordered" evidence="1">
    <location>
        <begin position="57"/>
        <end position="84"/>
    </location>
</feature>
<evidence type="ECO:0000256" key="1">
    <source>
        <dbReference type="SAM" id="MobiDB-lite"/>
    </source>
</evidence>